<dbReference type="EMBL" id="JBBPBM010000019">
    <property type="protein sequence ID" value="KAK8553749.1"/>
    <property type="molecule type" value="Genomic_DNA"/>
</dbReference>
<proteinExistence type="predicted"/>
<reference evidence="2 3" key="1">
    <citation type="journal article" date="2024" name="G3 (Bethesda)">
        <title>Genome assembly of Hibiscus sabdariffa L. provides insights into metabolisms of medicinal natural products.</title>
        <authorList>
            <person name="Kim T."/>
        </authorList>
    </citation>
    <scope>NUCLEOTIDE SEQUENCE [LARGE SCALE GENOMIC DNA]</scope>
    <source>
        <strain evidence="2">TK-2024</strain>
        <tissue evidence="2">Old leaves</tissue>
    </source>
</reference>
<evidence type="ECO:0000256" key="1">
    <source>
        <dbReference type="SAM" id="MobiDB-lite"/>
    </source>
</evidence>
<dbReference type="Proteomes" id="UP001472677">
    <property type="component" value="Unassembled WGS sequence"/>
</dbReference>
<comment type="caution">
    <text evidence="2">The sequence shown here is derived from an EMBL/GenBank/DDBJ whole genome shotgun (WGS) entry which is preliminary data.</text>
</comment>
<feature type="region of interest" description="Disordered" evidence="1">
    <location>
        <begin position="73"/>
        <end position="101"/>
    </location>
</feature>
<feature type="compositionally biased region" description="Polar residues" evidence="1">
    <location>
        <begin position="76"/>
        <end position="89"/>
    </location>
</feature>
<organism evidence="2 3">
    <name type="scientific">Hibiscus sabdariffa</name>
    <name type="common">roselle</name>
    <dbReference type="NCBI Taxonomy" id="183260"/>
    <lineage>
        <taxon>Eukaryota</taxon>
        <taxon>Viridiplantae</taxon>
        <taxon>Streptophyta</taxon>
        <taxon>Embryophyta</taxon>
        <taxon>Tracheophyta</taxon>
        <taxon>Spermatophyta</taxon>
        <taxon>Magnoliopsida</taxon>
        <taxon>eudicotyledons</taxon>
        <taxon>Gunneridae</taxon>
        <taxon>Pentapetalae</taxon>
        <taxon>rosids</taxon>
        <taxon>malvids</taxon>
        <taxon>Malvales</taxon>
        <taxon>Malvaceae</taxon>
        <taxon>Malvoideae</taxon>
        <taxon>Hibiscus</taxon>
    </lineage>
</organism>
<evidence type="ECO:0000313" key="2">
    <source>
        <dbReference type="EMBL" id="KAK8553749.1"/>
    </source>
</evidence>
<name>A0ABR2E6U3_9ROSI</name>
<protein>
    <submittedName>
        <fullName evidence="2">Uncharacterized protein</fullName>
    </submittedName>
</protein>
<accession>A0ABR2E6U3</accession>
<gene>
    <name evidence="2" type="ORF">V6N12_030732</name>
</gene>
<sequence length="109" mass="12678">MELSCFMHDHGIMLVIRKPQATRQIDRVCDLVATLSKVFSKNHDSWSLDPETGDFRPDQMLVCFATKSLTPDPVFSKQSDPKQQLVKQTRQGRRRQHEMMMGPFISLHY</sequence>
<evidence type="ECO:0000313" key="3">
    <source>
        <dbReference type="Proteomes" id="UP001472677"/>
    </source>
</evidence>
<keyword evidence="3" id="KW-1185">Reference proteome</keyword>